<keyword evidence="6" id="KW-0159">Chromosome partition</keyword>
<dbReference type="AlphaFoldDB" id="A0A9D1SZE8"/>
<evidence type="ECO:0000256" key="4">
    <source>
        <dbReference type="ARBA" id="ARBA00022490"/>
    </source>
</evidence>
<reference evidence="14" key="2">
    <citation type="journal article" date="2021" name="PeerJ">
        <title>Extensive microbial diversity within the chicken gut microbiome revealed by metagenomics and culture.</title>
        <authorList>
            <person name="Gilroy R."/>
            <person name="Ravi A."/>
            <person name="Getino M."/>
            <person name="Pursley I."/>
            <person name="Horton D.L."/>
            <person name="Alikhan N.F."/>
            <person name="Baker D."/>
            <person name="Gharbi K."/>
            <person name="Hall N."/>
            <person name="Watson M."/>
            <person name="Adriaenssens E.M."/>
            <person name="Foster-Nyarko E."/>
            <person name="Jarju S."/>
            <person name="Secka A."/>
            <person name="Antonio M."/>
            <person name="Oren A."/>
            <person name="Chaudhuri R.R."/>
            <person name="La Ragione R."/>
            <person name="Hildebrand F."/>
            <person name="Pallen M.J."/>
        </authorList>
    </citation>
    <scope>NUCLEOTIDE SEQUENCE</scope>
    <source>
        <strain evidence="14">CHK186-9395</strain>
    </source>
</reference>
<dbReference type="InterPro" id="IPR010998">
    <property type="entry name" value="Integrase_recombinase_N"/>
</dbReference>
<feature type="domain" description="Core-binding (CB)" evidence="13">
    <location>
        <begin position="29"/>
        <end position="122"/>
    </location>
</feature>
<evidence type="ECO:0000313" key="14">
    <source>
        <dbReference type="EMBL" id="HIV01676.1"/>
    </source>
</evidence>
<organism evidence="14 15">
    <name type="scientific">Candidatus Caccopulliclostridium gallistercoris</name>
    <dbReference type="NCBI Taxonomy" id="2840719"/>
    <lineage>
        <taxon>Bacteria</taxon>
        <taxon>Bacillati</taxon>
        <taxon>Bacillota</taxon>
        <taxon>Clostridia</taxon>
        <taxon>Candidatus Caccopulliclostridium</taxon>
    </lineage>
</organism>
<dbReference type="InterPro" id="IPR013762">
    <property type="entry name" value="Integrase-like_cat_sf"/>
</dbReference>
<comment type="caution">
    <text evidence="14">The sequence shown here is derived from an EMBL/GenBank/DDBJ whole genome shotgun (WGS) entry which is preliminary data.</text>
</comment>
<name>A0A9D1SZE8_9FIRM</name>
<evidence type="ECO:0000256" key="6">
    <source>
        <dbReference type="ARBA" id="ARBA00022829"/>
    </source>
</evidence>
<reference evidence="14" key="1">
    <citation type="submission" date="2020-10" db="EMBL/GenBank/DDBJ databases">
        <authorList>
            <person name="Gilroy R."/>
        </authorList>
    </citation>
    <scope>NUCLEOTIDE SEQUENCE</scope>
    <source>
        <strain evidence="14">CHK186-9395</strain>
    </source>
</reference>
<feature type="domain" description="Tyr recombinase" evidence="12">
    <location>
        <begin position="143"/>
        <end position="337"/>
    </location>
</feature>
<dbReference type="GO" id="GO:0051301">
    <property type="term" value="P:cell division"/>
    <property type="evidence" value="ECO:0007669"/>
    <property type="project" value="UniProtKB-KW"/>
</dbReference>
<evidence type="ECO:0000256" key="11">
    <source>
        <dbReference type="PROSITE-ProRule" id="PRU01248"/>
    </source>
</evidence>
<evidence type="ECO:0000259" key="12">
    <source>
        <dbReference type="PROSITE" id="PS51898"/>
    </source>
</evidence>
<dbReference type="Proteomes" id="UP000886861">
    <property type="component" value="Unassembled WGS sequence"/>
</dbReference>
<keyword evidence="5" id="KW-0132">Cell division</keyword>
<dbReference type="InterPro" id="IPR050090">
    <property type="entry name" value="Tyrosine_recombinase_XerCD"/>
</dbReference>
<proteinExistence type="inferred from homology"/>
<keyword evidence="10" id="KW-0131">Cell cycle</keyword>
<dbReference type="GO" id="GO:0015074">
    <property type="term" value="P:DNA integration"/>
    <property type="evidence" value="ECO:0007669"/>
    <property type="project" value="UniProtKB-KW"/>
</dbReference>
<evidence type="ECO:0000256" key="10">
    <source>
        <dbReference type="ARBA" id="ARBA00023306"/>
    </source>
</evidence>
<evidence type="ECO:0000256" key="1">
    <source>
        <dbReference type="ARBA" id="ARBA00003283"/>
    </source>
</evidence>
<comment type="subcellular location">
    <subcellularLocation>
        <location evidence="2">Cytoplasm</location>
    </subcellularLocation>
</comment>
<dbReference type="GO" id="GO:0007059">
    <property type="term" value="P:chromosome segregation"/>
    <property type="evidence" value="ECO:0007669"/>
    <property type="project" value="UniProtKB-KW"/>
</dbReference>
<dbReference type="PROSITE" id="PS51900">
    <property type="entry name" value="CB"/>
    <property type="match status" value="1"/>
</dbReference>
<dbReference type="PROSITE" id="PS51898">
    <property type="entry name" value="TYR_RECOMBINASE"/>
    <property type="match status" value="1"/>
</dbReference>
<dbReference type="Gene3D" id="1.10.443.10">
    <property type="entry name" value="Intergrase catalytic core"/>
    <property type="match status" value="1"/>
</dbReference>
<keyword evidence="9" id="KW-0233">DNA recombination</keyword>
<accession>A0A9D1SZE8</accession>
<dbReference type="EMBL" id="DVOJ01000014">
    <property type="protein sequence ID" value="HIV01676.1"/>
    <property type="molecule type" value="Genomic_DNA"/>
</dbReference>
<dbReference type="GO" id="GO:0003677">
    <property type="term" value="F:DNA binding"/>
    <property type="evidence" value="ECO:0007669"/>
    <property type="project" value="UniProtKB-UniRule"/>
</dbReference>
<evidence type="ECO:0000256" key="3">
    <source>
        <dbReference type="ARBA" id="ARBA00008857"/>
    </source>
</evidence>
<comment type="function">
    <text evidence="1">Site-specific tyrosine recombinase, which acts by catalyzing the cutting and rejoining of the recombining DNA molecules.</text>
</comment>
<dbReference type="PANTHER" id="PTHR30349">
    <property type="entry name" value="PHAGE INTEGRASE-RELATED"/>
    <property type="match status" value="1"/>
</dbReference>
<dbReference type="Pfam" id="PF00589">
    <property type="entry name" value="Phage_integrase"/>
    <property type="match status" value="1"/>
</dbReference>
<keyword evidence="4" id="KW-0963">Cytoplasm</keyword>
<sequence length="343" mass="39769">MSSNYFLDRDKNNIEKLSRYLESLPKFCYNYFLDLEPYTSTLSRLNYAMDLRVFFDFLAKYKFMCKPTDITEEHLNKVTSQDITSYLSYLSYYTFNGKNCKNGEKGKARKLSSIRSLFKYLFNKEKISSNVASKVATPKIHSKDILRLEVDEVGRLINQVENPSLLTKQQQGFNKHTQERDVAMLTLFLGTGIRVSECVGLNVEDIDFDNNAFKITRKGGNQVILYFGEEVKEALLKWLEVRNQKKLPESEKALFISLQNRRITVRAVENLVKKYSRAVTPLKKISPHKLRSTYGTNLYRETGDIYIVADVLGHKDVNTTRKHYAAISEDKRRSVADIVKLRN</sequence>
<evidence type="ECO:0000256" key="7">
    <source>
        <dbReference type="ARBA" id="ARBA00022908"/>
    </source>
</evidence>
<dbReference type="GO" id="GO:0005737">
    <property type="term" value="C:cytoplasm"/>
    <property type="evidence" value="ECO:0007669"/>
    <property type="project" value="UniProtKB-SubCell"/>
</dbReference>
<keyword evidence="7" id="KW-0229">DNA integration</keyword>
<dbReference type="Gene3D" id="1.10.150.130">
    <property type="match status" value="1"/>
</dbReference>
<protein>
    <submittedName>
        <fullName evidence="14">Tyrosine-type recombinase/integrase</fullName>
    </submittedName>
</protein>
<gene>
    <name evidence="14" type="ORF">IAA62_03905</name>
</gene>
<evidence type="ECO:0000259" key="13">
    <source>
        <dbReference type="PROSITE" id="PS51900"/>
    </source>
</evidence>
<dbReference type="InterPro" id="IPR002104">
    <property type="entry name" value="Integrase_catalytic"/>
</dbReference>
<evidence type="ECO:0000256" key="5">
    <source>
        <dbReference type="ARBA" id="ARBA00022618"/>
    </source>
</evidence>
<keyword evidence="8 11" id="KW-0238">DNA-binding</keyword>
<dbReference type="Pfam" id="PF02899">
    <property type="entry name" value="Phage_int_SAM_1"/>
    <property type="match status" value="1"/>
</dbReference>
<evidence type="ECO:0000256" key="8">
    <source>
        <dbReference type="ARBA" id="ARBA00023125"/>
    </source>
</evidence>
<evidence type="ECO:0000256" key="9">
    <source>
        <dbReference type="ARBA" id="ARBA00023172"/>
    </source>
</evidence>
<dbReference type="PANTHER" id="PTHR30349:SF77">
    <property type="entry name" value="TYROSINE RECOMBINASE XERC"/>
    <property type="match status" value="1"/>
</dbReference>
<dbReference type="GO" id="GO:0006310">
    <property type="term" value="P:DNA recombination"/>
    <property type="evidence" value="ECO:0007669"/>
    <property type="project" value="UniProtKB-KW"/>
</dbReference>
<dbReference type="InterPro" id="IPR011010">
    <property type="entry name" value="DNA_brk_join_enz"/>
</dbReference>
<evidence type="ECO:0000313" key="15">
    <source>
        <dbReference type="Proteomes" id="UP000886861"/>
    </source>
</evidence>
<dbReference type="InterPro" id="IPR004107">
    <property type="entry name" value="Integrase_SAM-like_N"/>
</dbReference>
<dbReference type="InterPro" id="IPR044068">
    <property type="entry name" value="CB"/>
</dbReference>
<dbReference type="SUPFAM" id="SSF56349">
    <property type="entry name" value="DNA breaking-rejoining enzymes"/>
    <property type="match status" value="1"/>
</dbReference>
<evidence type="ECO:0000256" key="2">
    <source>
        <dbReference type="ARBA" id="ARBA00004496"/>
    </source>
</evidence>
<comment type="similarity">
    <text evidence="3">Belongs to the 'phage' integrase family.</text>
</comment>